<dbReference type="GO" id="GO:0016491">
    <property type="term" value="F:oxidoreductase activity"/>
    <property type="evidence" value="ECO:0007669"/>
    <property type="project" value="InterPro"/>
</dbReference>
<keyword evidence="7" id="KW-1185">Reference proteome</keyword>
<evidence type="ECO:0000313" key="7">
    <source>
        <dbReference type="Proteomes" id="UP000277580"/>
    </source>
</evidence>
<accession>A0A3N4L021</accession>
<dbReference type="InterPro" id="IPR008922">
    <property type="entry name" value="Di-copper_centre_dom_sf"/>
</dbReference>
<dbReference type="InterPro" id="IPR050316">
    <property type="entry name" value="Tyrosinase/Hemocyanin"/>
</dbReference>
<dbReference type="Proteomes" id="UP000277580">
    <property type="component" value="Unassembled WGS sequence"/>
</dbReference>
<dbReference type="InterPro" id="IPR002227">
    <property type="entry name" value="Tyrosinase_Cu-bd"/>
</dbReference>
<feature type="chain" id="PRO_5018066085" evidence="3">
    <location>
        <begin position="23"/>
        <end position="354"/>
    </location>
</feature>
<evidence type="ECO:0000256" key="2">
    <source>
        <dbReference type="ARBA" id="ARBA00023008"/>
    </source>
</evidence>
<dbReference type="PROSITE" id="PS00497">
    <property type="entry name" value="TYROSINASE_1"/>
    <property type="match status" value="1"/>
</dbReference>
<dbReference type="PRINTS" id="PR00092">
    <property type="entry name" value="TYROSINASE"/>
</dbReference>
<dbReference type="GO" id="GO:0046872">
    <property type="term" value="F:metal ion binding"/>
    <property type="evidence" value="ECO:0007669"/>
    <property type="project" value="UniProtKB-KW"/>
</dbReference>
<name>A0A3N4L021_9PEZI</name>
<dbReference type="PROSITE" id="PS00498">
    <property type="entry name" value="TYROSINASE_2"/>
    <property type="match status" value="1"/>
</dbReference>
<dbReference type="PANTHER" id="PTHR11474">
    <property type="entry name" value="TYROSINASE FAMILY MEMBER"/>
    <property type="match status" value="1"/>
</dbReference>
<organism evidence="6 7">
    <name type="scientific">Morchella conica CCBAS932</name>
    <dbReference type="NCBI Taxonomy" id="1392247"/>
    <lineage>
        <taxon>Eukaryota</taxon>
        <taxon>Fungi</taxon>
        <taxon>Dikarya</taxon>
        <taxon>Ascomycota</taxon>
        <taxon>Pezizomycotina</taxon>
        <taxon>Pezizomycetes</taxon>
        <taxon>Pezizales</taxon>
        <taxon>Morchellaceae</taxon>
        <taxon>Morchella</taxon>
    </lineage>
</organism>
<evidence type="ECO:0000313" key="6">
    <source>
        <dbReference type="EMBL" id="RPB11325.1"/>
    </source>
</evidence>
<dbReference type="EMBL" id="ML119136">
    <property type="protein sequence ID" value="RPB11325.1"/>
    <property type="molecule type" value="Genomic_DNA"/>
</dbReference>
<evidence type="ECO:0000259" key="5">
    <source>
        <dbReference type="PROSITE" id="PS00498"/>
    </source>
</evidence>
<protein>
    <submittedName>
        <fullName evidence="6">Di-copper centre-containing protein</fullName>
    </submittedName>
</protein>
<keyword evidence="1" id="KW-0479">Metal-binding</keyword>
<sequence>MKTISFSTAFLLIAGLASTGLGAPTTSRHIVARGDDNGDGDYSYGTCSSPIVRKEWRALTTEQKSDYIDAVKCMMALPAIDTANVPGAVSRFDDFQGGHILATEFIHYVGQFLPWHRYFVSVYEKAIREECGWTLGQPYWDWTQDYQDWPGSEIWDPTTGFGGNGVYVDCPEVTVTCLPGGTGGGCITDGPFANITVHIGPADSLDRNDHCLSRDFHSQFPEQYFTPSAMNATMSLPTFDGFRQSLEGLLNDVDHIGQHGSGHGGTGGTMVDLFSSPGDPLFYLHHGQLDRLWWQWQNMNIDERLYEIAGPTRNYTVASPNVTLDYMLDVGVLADQVPIYDVMNIGGSLCYTYE</sequence>
<dbReference type="AlphaFoldDB" id="A0A3N4L021"/>
<keyword evidence="2" id="KW-0186">Copper</keyword>
<dbReference type="SUPFAM" id="SSF48056">
    <property type="entry name" value="Di-copper centre-containing domain"/>
    <property type="match status" value="1"/>
</dbReference>
<dbReference type="Pfam" id="PF00264">
    <property type="entry name" value="Tyrosinase"/>
    <property type="match status" value="1"/>
</dbReference>
<dbReference type="Gene3D" id="1.10.1280.10">
    <property type="entry name" value="Di-copper center containing domain from catechol oxidase"/>
    <property type="match status" value="1"/>
</dbReference>
<feature type="domain" description="Tyrosinase copper-binding" evidence="4">
    <location>
        <begin position="107"/>
        <end position="124"/>
    </location>
</feature>
<evidence type="ECO:0000256" key="1">
    <source>
        <dbReference type="ARBA" id="ARBA00022723"/>
    </source>
</evidence>
<feature type="domain" description="Tyrosinase copper-binding" evidence="5">
    <location>
        <begin position="279"/>
        <end position="290"/>
    </location>
</feature>
<dbReference type="InParanoid" id="A0A3N4L021"/>
<keyword evidence="3" id="KW-0732">Signal</keyword>
<feature type="signal peptide" evidence="3">
    <location>
        <begin position="1"/>
        <end position="22"/>
    </location>
</feature>
<gene>
    <name evidence="6" type="ORF">P167DRAFT_565906</name>
</gene>
<dbReference type="PANTHER" id="PTHR11474:SF126">
    <property type="entry name" value="TYROSINASE-LIKE PROTEIN TYR-1-RELATED"/>
    <property type="match status" value="1"/>
</dbReference>
<evidence type="ECO:0000259" key="4">
    <source>
        <dbReference type="PROSITE" id="PS00497"/>
    </source>
</evidence>
<evidence type="ECO:0000256" key="3">
    <source>
        <dbReference type="SAM" id="SignalP"/>
    </source>
</evidence>
<dbReference type="STRING" id="1392247.A0A3N4L021"/>
<dbReference type="OrthoDB" id="6132182at2759"/>
<reference evidence="6 7" key="1">
    <citation type="journal article" date="2018" name="Nat. Ecol. Evol.">
        <title>Pezizomycetes genomes reveal the molecular basis of ectomycorrhizal truffle lifestyle.</title>
        <authorList>
            <person name="Murat C."/>
            <person name="Payen T."/>
            <person name="Noel B."/>
            <person name="Kuo A."/>
            <person name="Morin E."/>
            <person name="Chen J."/>
            <person name="Kohler A."/>
            <person name="Krizsan K."/>
            <person name="Balestrini R."/>
            <person name="Da Silva C."/>
            <person name="Montanini B."/>
            <person name="Hainaut M."/>
            <person name="Levati E."/>
            <person name="Barry K.W."/>
            <person name="Belfiori B."/>
            <person name="Cichocki N."/>
            <person name="Clum A."/>
            <person name="Dockter R.B."/>
            <person name="Fauchery L."/>
            <person name="Guy J."/>
            <person name="Iotti M."/>
            <person name="Le Tacon F."/>
            <person name="Lindquist E.A."/>
            <person name="Lipzen A."/>
            <person name="Malagnac F."/>
            <person name="Mello A."/>
            <person name="Molinier V."/>
            <person name="Miyauchi S."/>
            <person name="Poulain J."/>
            <person name="Riccioni C."/>
            <person name="Rubini A."/>
            <person name="Sitrit Y."/>
            <person name="Splivallo R."/>
            <person name="Traeger S."/>
            <person name="Wang M."/>
            <person name="Zifcakova L."/>
            <person name="Wipf D."/>
            <person name="Zambonelli A."/>
            <person name="Paolocci F."/>
            <person name="Nowrousian M."/>
            <person name="Ottonello S."/>
            <person name="Baldrian P."/>
            <person name="Spatafora J.W."/>
            <person name="Henrissat B."/>
            <person name="Nagy L.G."/>
            <person name="Aury J.M."/>
            <person name="Wincker P."/>
            <person name="Grigoriev I.V."/>
            <person name="Bonfante P."/>
            <person name="Martin F.M."/>
        </authorList>
    </citation>
    <scope>NUCLEOTIDE SEQUENCE [LARGE SCALE GENOMIC DNA]</scope>
    <source>
        <strain evidence="6 7">CCBAS932</strain>
    </source>
</reference>
<proteinExistence type="predicted"/>